<evidence type="ECO:0000313" key="1">
    <source>
        <dbReference type="EMBL" id="KAJ1136554.1"/>
    </source>
</evidence>
<name>A0AAV7QAE7_PLEWA</name>
<keyword evidence="2" id="KW-1185">Reference proteome</keyword>
<accession>A0AAV7QAE7</accession>
<sequence length="52" mass="5331">ATIEQVYPLSFPPAFCFVTLSLCALASSGIGAEALATEGAASHRTQEAESTD</sequence>
<feature type="non-terminal residue" evidence="1">
    <location>
        <position position="52"/>
    </location>
</feature>
<dbReference type="Proteomes" id="UP001066276">
    <property type="component" value="Chromosome 6"/>
</dbReference>
<dbReference type="AlphaFoldDB" id="A0AAV7QAE7"/>
<reference evidence="1" key="1">
    <citation type="journal article" date="2022" name="bioRxiv">
        <title>Sequencing and chromosome-scale assembly of the giantPleurodeles waltlgenome.</title>
        <authorList>
            <person name="Brown T."/>
            <person name="Elewa A."/>
            <person name="Iarovenko S."/>
            <person name="Subramanian E."/>
            <person name="Araus A.J."/>
            <person name="Petzold A."/>
            <person name="Susuki M."/>
            <person name="Suzuki K.-i.T."/>
            <person name="Hayashi T."/>
            <person name="Toyoda A."/>
            <person name="Oliveira C."/>
            <person name="Osipova E."/>
            <person name="Leigh N.D."/>
            <person name="Simon A."/>
            <person name="Yun M.H."/>
        </authorList>
    </citation>
    <scope>NUCLEOTIDE SEQUENCE</scope>
    <source>
        <strain evidence="1">20211129_DDA</strain>
        <tissue evidence="1">Liver</tissue>
    </source>
</reference>
<dbReference type="EMBL" id="JANPWB010000010">
    <property type="protein sequence ID" value="KAJ1136554.1"/>
    <property type="molecule type" value="Genomic_DNA"/>
</dbReference>
<gene>
    <name evidence="1" type="ORF">NDU88_002969</name>
</gene>
<organism evidence="1 2">
    <name type="scientific">Pleurodeles waltl</name>
    <name type="common">Iberian ribbed newt</name>
    <dbReference type="NCBI Taxonomy" id="8319"/>
    <lineage>
        <taxon>Eukaryota</taxon>
        <taxon>Metazoa</taxon>
        <taxon>Chordata</taxon>
        <taxon>Craniata</taxon>
        <taxon>Vertebrata</taxon>
        <taxon>Euteleostomi</taxon>
        <taxon>Amphibia</taxon>
        <taxon>Batrachia</taxon>
        <taxon>Caudata</taxon>
        <taxon>Salamandroidea</taxon>
        <taxon>Salamandridae</taxon>
        <taxon>Pleurodelinae</taxon>
        <taxon>Pleurodeles</taxon>
    </lineage>
</organism>
<proteinExistence type="predicted"/>
<evidence type="ECO:0000313" key="2">
    <source>
        <dbReference type="Proteomes" id="UP001066276"/>
    </source>
</evidence>
<feature type="non-terminal residue" evidence="1">
    <location>
        <position position="1"/>
    </location>
</feature>
<comment type="caution">
    <text evidence="1">The sequence shown here is derived from an EMBL/GenBank/DDBJ whole genome shotgun (WGS) entry which is preliminary data.</text>
</comment>
<protein>
    <submittedName>
        <fullName evidence="1">Uncharacterized protein</fullName>
    </submittedName>
</protein>